<dbReference type="EMBL" id="FQYR01000003">
    <property type="protein sequence ID" value="SHJ44586.1"/>
    <property type="molecule type" value="Genomic_DNA"/>
</dbReference>
<keyword evidence="1" id="KW-1133">Transmembrane helix</keyword>
<dbReference type="Proteomes" id="UP000184510">
    <property type="component" value="Unassembled WGS sequence"/>
</dbReference>
<dbReference type="InParanoid" id="A0A1M6JCW3"/>
<proteinExistence type="predicted"/>
<name>A0A1M6JCW3_9BACT</name>
<evidence type="ECO:0000313" key="3">
    <source>
        <dbReference type="Proteomes" id="UP000184510"/>
    </source>
</evidence>
<gene>
    <name evidence="2" type="ORF">SAMN02745181_2084</name>
</gene>
<evidence type="ECO:0000313" key="2">
    <source>
        <dbReference type="EMBL" id="SHJ44586.1"/>
    </source>
</evidence>
<reference evidence="2 3" key="1">
    <citation type="submission" date="2016-11" db="EMBL/GenBank/DDBJ databases">
        <authorList>
            <person name="Jaros S."/>
            <person name="Januszkiewicz K."/>
            <person name="Wedrychowicz H."/>
        </authorList>
    </citation>
    <scope>NUCLEOTIDE SEQUENCE [LARGE SCALE GENOMIC DNA]</scope>
    <source>
        <strain evidence="2 3">DSM 18772</strain>
    </source>
</reference>
<dbReference type="AlphaFoldDB" id="A0A1M6JCW3"/>
<feature type="transmembrane region" description="Helical" evidence="1">
    <location>
        <begin position="20"/>
        <end position="43"/>
    </location>
</feature>
<organism evidence="2 3">
    <name type="scientific">Rubritalea squalenifaciens DSM 18772</name>
    <dbReference type="NCBI Taxonomy" id="1123071"/>
    <lineage>
        <taxon>Bacteria</taxon>
        <taxon>Pseudomonadati</taxon>
        <taxon>Verrucomicrobiota</taxon>
        <taxon>Verrucomicrobiia</taxon>
        <taxon>Verrucomicrobiales</taxon>
        <taxon>Rubritaleaceae</taxon>
        <taxon>Rubritalea</taxon>
    </lineage>
</organism>
<dbReference type="STRING" id="1123071.SAMN02745181_2084"/>
<protein>
    <submittedName>
        <fullName evidence="2">Uncharacterized protein</fullName>
    </submittedName>
</protein>
<sequence length="138" mass="15586">MLFDATKQNTRAHPSSDMPAVFHISRLLLLAIIGGILSSTCTLTSCNNRSQEEPVRLQVSRTGNNTRIRITGQRSFSLIVTDTTTGHEIYRSKESTSTHSFEIPYHASQDEHIGLDTEMLLIMNKTYRVKNLEFQTSQ</sequence>
<keyword evidence="1" id="KW-0472">Membrane</keyword>
<accession>A0A1M6JCW3</accession>
<keyword evidence="3" id="KW-1185">Reference proteome</keyword>
<keyword evidence="1" id="KW-0812">Transmembrane</keyword>
<evidence type="ECO:0000256" key="1">
    <source>
        <dbReference type="SAM" id="Phobius"/>
    </source>
</evidence>